<dbReference type="InterPro" id="IPR007899">
    <property type="entry name" value="CHAD_dom"/>
</dbReference>
<keyword evidence="3" id="KW-1185">Reference proteome</keyword>
<evidence type="ECO:0000313" key="3">
    <source>
        <dbReference type="Proteomes" id="UP000015347"/>
    </source>
</evidence>
<dbReference type="RefSeq" id="WP_021119704.1">
    <property type="nucleotide sequence ID" value="NZ_KE557273.1"/>
</dbReference>
<feature type="domain" description="CHAD" evidence="1">
    <location>
        <begin position="9"/>
        <end position="292"/>
    </location>
</feature>
<dbReference type="Proteomes" id="UP000015347">
    <property type="component" value="Unassembled WGS sequence"/>
</dbReference>
<reference evidence="3" key="1">
    <citation type="journal article" date="2014" name="Stand. Genomic Sci.">
        <title>Genome sequence of the exopolysaccharide-producing Salipiger mucosus type strain (DSM 16094(T)), a moderately halophilic member of the Roseobacter clade.</title>
        <authorList>
            <person name="Riedel T."/>
            <person name="Spring S."/>
            <person name="Fiebig A."/>
            <person name="Petersen J."/>
            <person name="Kyrpides N.C."/>
            <person name="Goker M."/>
            <person name="Klenk H.P."/>
        </authorList>
    </citation>
    <scope>NUCLEOTIDE SEQUENCE [LARGE SCALE GENOMIC DNA]</scope>
    <source>
        <strain evidence="3">DSM 16094</strain>
    </source>
</reference>
<dbReference type="STRING" id="1123237.Salmuc_01202"/>
<accession>S9S989</accession>
<dbReference type="Pfam" id="PF05235">
    <property type="entry name" value="CHAD"/>
    <property type="match status" value="1"/>
</dbReference>
<dbReference type="PANTHER" id="PTHR39339">
    <property type="entry name" value="SLR1444 PROTEIN"/>
    <property type="match status" value="1"/>
</dbReference>
<name>S9S989_9RHOB</name>
<proteinExistence type="predicted"/>
<evidence type="ECO:0000259" key="1">
    <source>
        <dbReference type="PROSITE" id="PS51708"/>
    </source>
</evidence>
<dbReference type="eggNOG" id="COG5607">
    <property type="taxonomic scope" value="Bacteria"/>
</dbReference>
<gene>
    <name evidence="2" type="ORF">Salmuc_01202</name>
</gene>
<organism evidence="2 3">
    <name type="scientific">Salipiger mucosus DSM 16094</name>
    <dbReference type="NCBI Taxonomy" id="1123237"/>
    <lineage>
        <taxon>Bacteria</taxon>
        <taxon>Pseudomonadati</taxon>
        <taxon>Pseudomonadota</taxon>
        <taxon>Alphaproteobacteria</taxon>
        <taxon>Rhodobacterales</taxon>
        <taxon>Roseobacteraceae</taxon>
        <taxon>Salipiger</taxon>
    </lineage>
</organism>
<dbReference type="PROSITE" id="PS51708">
    <property type="entry name" value="CHAD"/>
    <property type="match status" value="1"/>
</dbReference>
<dbReference type="AlphaFoldDB" id="S9S989"/>
<dbReference type="Gene3D" id="1.40.20.10">
    <property type="entry name" value="CHAD domain"/>
    <property type="match status" value="1"/>
</dbReference>
<comment type="caution">
    <text evidence="2">The sequence shown here is derived from an EMBL/GenBank/DDBJ whole genome shotgun (WGS) entry which is preliminary data.</text>
</comment>
<evidence type="ECO:0000313" key="2">
    <source>
        <dbReference type="EMBL" id="EPX86725.1"/>
    </source>
</evidence>
<dbReference type="InterPro" id="IPR038186">
    <property type="entry name" value="CHAD_dom_sf"/>
</dbReference>
<dbReference type="EMBL" id="APVH01000004">
    <property type="protein sequence ID" value="EPX86725.1"/>
    <property type="molecule type" value="Genomic_DNA"/>
</dbReference>
<dbReference type="HOGENOM" id="CLU_074535_0_0_5"/>
<dbReference type="SMART" id="SM00880">
    <property type="entry name" value="CHAD"/>
    <property type="match status" value="1"/>
</dbReference>
<protein>
    <recommendedName>
        <fullName evidence="1">CHAD domain-containing protein</fullName>
    </recommendedName>
</protein>
<dbReference type="PANTHER" id="PTHR39339:SF1">
    <property type="entry name" value="CHAD DOMAIN-CONTAINING PROTEIN"/>
    <property type="match status" value="1"/>
</dbReference>
<sequence>MAYRIKPHDKSLTAALHRIAAEQIDRAIASTTCDPADAEEAVHDVRKRCKKLRGLFRLVRPGFDDYAAENAAARGIAGMASGLRDSDVLIETHDTVVDAADVAPGRFAEIRGHLVRSANRHAPGDAVGEALGRQRAALEEMRGRAATWRVTGKPAKVLAAGVGKTWMRGADAMQHTRENPTAETFHEWRKRVKYHWYHARLLEGTWPGPMLAHRTEAKRLSELLGDHHDIAVYLAWLEALDLPDVDGEAPAELRRLAGHRQEQLAHRAWSLGGRFFAPPVKALPKQWKAYWTSAGFQAA</sequence>